<dbReference type="Gene3D" id="3.40.50.150">
    <property type="entry name" value="Vaccinia Virus protein VP39"/>
    <property type="match status" value="1"/>
</dbReference>
<dbReference type="PANTHER" id="PTHR36112">
    <property type="entry name" value="RIBOSOMAL RNA SMALL SUBUNIT METHYLTRANSFERASE J"/>
    <property type="match status" value="1"/>
</dbReference>
<dbReference type="Proteomes" id="UP001164803">
    <property type="component" value="Chromosome"/>
</dbReference>
<keyword evidence="1" id="KW-0808">Transferase</keyword>
<dbReference type="GO" id="GO:0008168">
    <property type="term" value="F:methyltransferase activity"/>
    <property type="evidence" value="ECO:0007669"/>
    <property type="project" value="UniProtKB-KW"/>
</dbReference>
<dbReference type="GO" id="GO:0032259">
    <property type="term" value="P:methylation"/>
    <property type="evidence" value="ECO:0007669"/>
    <property type="project" value="UniProtKB-KW"/>
</dbReference>
<dbReference type="InterPro" id="IPR029063">
    <property type="entry name" value="SAM-dependent_MTases_sf"/>
</dbReference>
<dbReference type="Pfam" id="PF04445">
    <property type="entry name" value="SAM_MT"/>
    <property type="match status" value="1"/>
</dbReference>
<evidence type="ECO:0000313" key="2">
    <source>
        <dbReference type="Proteomes" id="UP001164803"/>
    </source>
</evidence>
<proteinExistence type="predicted"/>
<dbReference type="RefSeq" id="WP_268042448.1">
    <property type="nucleotide sequence ID" value="NZ_CP104064.1"/>
</dbReference>
<dbReference type="SUPFAM" id="SSF53335">
    <property type="entry name" value="S-adenosyl-L-methionine-dependent methyltransferases"/>
    <property type="match status" value="1"/>
</dbReference>
<gene>
    <name evidence="1" type="ORF">NZD86_13545</name>
</gene>
<organism evidence="1 2">
    <name type="scientific">Alicyclobacillus dauci</name>
    <dbReference type="NCBI Taxonomy" id="1475485"/>
    <lineage>
        <taxon>Bacteria</taxon>
        <taxon>Bacillati</taxon>
        <taxon>Bacillota</taxon>
        <taxon>Bacilli</taxon>
        <taxon>Bacillales</taxon>
        <taxon>Alicyclobacillaceae</taxon>
        <taxon>Alicyclobacillus</taxon>
    </lineage>
</organism>
<dbReference type="PANTHER" id="PTHR36112:SF1">
    <property type="entry name" value="RIBOSOMAL RNA SMALL SUBUNIT METHYLTRANSFERASE J"/>
    <property type="match status" value="1"/>
</dbReference>
<evidence type="ECO:0000313" key="1">
    <source>
        <dbReference type="EMBL" id="WAH35323.1"/>
    </source>
</evidence>
<sequence length="273" mass="30304">MSDLSPHLDVTHLQAVATTPRNRTPADVGLAQELAKWFSVPYVARDDRSLAQMFTDTGAEVMIIAGQPVKLLHRDATHPLFFHPSMAAQRIERMARGEEDRLLRVADVRRGDTVVDATMGLGSDALVFAHGVGIAGKVIGCEQSPLVARLLTAMQWVPNAYYGEAVDLLKRVTIIAEHHLQWLSKQPADSVDIVYFDPMFRSPAEESAGLAPLRSFAVAEPLRAESVAQAKRVARRCVVVRERPFSGVFQMYGLKADNPKRKIAYGVWRKYDD</sequence>
<accession>A0ABY6YYF1</accession>
<protein>
    <submittedName>
        <fullName evidence="1">Class I SAM-dependent methyltransferase</fullName>
    </submittedName>
</protein>
<dbReference type="EMBL" id="CP104064">
    <property type="protein sequence ID" value="WAH35323.1"/>
    <property type="molecule type" value="Genomic_DNA"/>
</dbReference>
<dbReference type="InterPro" id="IPR007536">
    <property type="entry name" value="16SrRNA_methylTrfase_J"/>
</dbReference>
<reference evidence="1" key="1">
    <citation type="submission" date="2022-08" db="EMBL/GenBank/DDBJ databases">
        <title>Alicyclobacillus dauci DSM2870, complete genome.</title>
        <authorList>
            <person name="Wang Q."/>
            <person name="Cai R."/>
            <person name="Wang Z."/>
        </authorList>
    </citation>
    <scope>NUCLEOTIDE SEQUENCE</scope>
    <source>
        <strain evidence="1">DSM 28700</strain>
    </source>
</reference>
<keyword evidence="2" id="KW-1185">Reference proteome</keyword>
<keyword evidence="1" id="KW-0489">Methyltransferase</keyword>
<name>A0ABY6YYF1_9BACL</name>